<feature type="transmembrane region" description="Helical" evidence="7">
    <location>
        <begin position="709"/>
        <end position="731"/>
    </location>
</feature>
<evidence type="ECO:0000256" key="2">
    <source>
        <dbReference type="ARBA" id="ARBA00022692"/>
    </source>
</evidence>
<accession>A0A7W3FMZ2</accession>
<dbReference type="PRINTS" id="PR01434">
    <property type="entry name" value="NADHDHGNASE5"/>
</dbReference>
<feature type="transmembrane region" description="Helical" evidence="7">
    <location>
        <begin position="531"/>
        <end position="552"/>
    </location>
</feature>
<dbReference type="InterPro" id="IPR001750">
    <property type="entry name" value="ND/Mrp_TM"/>
</dbReference>
<feature type="transmembrane region" description="Helical" evidence="7">
    <location>
        <begin position="39"/>
        <end position="59"/>
    </location>
</feature>
<dbReference type="PANTHER" id="PTHR42829">
    <property type="entry name" value="NADH-UBIQUINONE OXIDOREDUCTASE CHAIN 5"/>
    <property type="match status" value="1"/>
</dbReference>
<dbReference type="AlphaFoldDB" id="A0A7W3FMZ2"/>
<feature type="transmembrane region" description="Helical" evidence="7">
    <location>
        <begin position="614"/>
        <end position="631"/>
    </location>
</feature>
<dbReference type="GO" id="GO:0042773">
    <property type="term" value="P:ATP synthesis coupled electron transport"/>
    <property type="evidence" value="ECO:0007669"/>
    <property type="project" value="InterPro"/>
</dbReference>
<evidence type="ECO:0000313" key="11">
    <source>
        <dbReference type="Proteomes" id="UP000547058"/>
    </source>
</evidence>
<feature type="transmembrane region" description="Helical" evidence="7">
    <location>
        <begin position="280"/>
        <end position="298"/>
    </location>
</feature>
<evidence type="ECO:0000256" key="3">
    <source>
        <dbReference type="ARBA" id="ARBA00022989"/>
    </source>
</evidence>
<feature type="transmembrane region" description="Helical" evidence="7">
    <location>
        <begin position="450"/>
        <end position="471"/>
    </location>
</feature>
<feature type="region of interest" description="Disordered" evidence="6">
    <location>
        <begin position="505"/>
        <end position="525"/>
    </location>
</feature>
<dbReference type="GO" id="GO:0008137">
    <property type="term" value="F:NADH dehydrogenase (ubiquinone) activity"/>
    <property type="evidence" value="ECO:0007669"/>
    <property type="project" value="InterPro"/>
</dbReference>
<dbReference type="EMBL" id="JACGXS010000005">
    <property type="protein sequence ID" value="MBA8682488.1"/>
    <property type="molecule type" value="Genomic_DNA"/>
</dbReference>
<feature type="transmembrane region" description="Helical" evidence="7">
    <location>
        <begin position="122"/>
        <end position="139"/>
    </location>
</feature>
<dbReference type="PRINTS" id="PR01435">
    <property type="entry name" value="NPOXDRDTASE5"/>
</dbReference>
<dbReference type="Pfam" id="PF00361">
    <property type="entry name" value="Proton_antipo_M"/>
    <property type="match status" value="1"/>
</dbReference>
<comment type="subcellular location">
    <subcellularLocation>
        <location evidence="1">Endomembrane system</location>
        <topology evidence="1">Multi-pass membrane protein</topology>
    </subcellularLocation>
    <subcellularLocation>
        <location evidence="5">Membrane</location>
        <topology evidence="5">Multi-pass membrane protein</topology>
    </subcellularLocation>
</comment>
<feature type="transmembrane region" description="Helical" evidence="7">
    <location>
        <begin position="185"/>
        <end position="206"/>
    </location>
</feature>
<sequence>MEITLSKSLLIAVVLAPLFGSIIAGLFGRQVGRRGAQTITIAGVALSCALSVHTLYQLLWGGAQPFNQNLYTFFEVGQYTAHVGFMIDKLTAMMMVVVTFVSLLVHIYSIGYMSDDSGYQRFFSYISLFTFSMLTLVMSNNFLQLFFGWEAVGLVSYLLIGFYFKKPTAIFANMKAFLVNRVGDFGFLLGIGGVMWVFGTLDYATVFAKIMDPSLANGAIQVWSGSLGLFGMHLQVLDQPVIWASATVICICLFIGAMGKSAQVPLHVWLPDSMEGPTPISALIHAATMVTAGIFMVTRMSPLFELSQTALNFVLFIGATTAFFTGLIGIVQNDIKRVVAYSTLSQLGYMTVALGVSAYSGAVFHLMTHAFFKALLFLGAGSVIIAMHHEQDMRKMGGLRKYMPITFVTMWIGTLALVGTPFFSGFYSKDTIIEAAEIHAHMSHSWVATYGYWAVLGGVLITSFYSFRLLFLTFHGKERFREVAHDAHGDGHDSHGHDGHAVEAQHGAHAADAHDDHGHGHGPVEPRESPWVVTLPLILLAIPSIAIGFFSIGPMLHGTDWAGHHVHEAIKGQATNFFTGIVDFYDPAKNTVGFLSEHFHGPVAFALHGMTLPPFWLTLAGFLLAALFYLWKPDLSGKARKALAPLVSVLENKYGFDTLWIDGFAGGGVKLGKVSRWIDSNIVDGTVNLVARGADVAANLLRRTQSGFLYHYAFAMIIGLIALLGLLMHYLR</sequence>
<evidence type="ECO:0000259" key="8">
    <source>
        <dbReference type="Pfam" id="PF00361"/>
    </source>
</evidence>
<name>A0A7W3FMZ2_9GAMM</name>
<dbReference type="InterPro" id="IPR018393">
    <property type="entry name" value="NADHpl_OxRdtase_5_subgr"/>
</dbReference>
<feature type="transmembrane region" description="Helical" evidence="7">
    <location>
        <begin position="310"/>
        <end position="331"/>
    </location>
</feature>
<feature type="transmembrane region" description="Helical" evidence="7">
    <location>
        <begin position="145"/>
        <end position="164"/>
    </location>
</feature>
<evidence type="ECO:0000313" key="10">
    <source>
        <dbReference type="EMBL" id="MBA8682488.1"/>
    </source>
</evidence>
<dbReference type="PANTHER" id="PTHR42829:SF2">
    <property type="entry name" value="NADH-UBIQUINONE OXIDOREDUCTASE CHAIN 5"/>
    <property type="match status" value="1"/>
</dbReference>
<feature type="domain" description="NADH:quinone oxidoreductase/Mrp antiporter transmembrane" evidence="8">
    <location>
        <begin position="139"/>
        <end position="436"/>
    </location>
</feature>
<evidence type="ECO:0000256" key="1">
    <source>
        <dbReference type="ARBA" id="ARBA00004127"/>
    </source>
</evidence>
<dbReference type="GO" id="GO:0015990">
    <property type="term" value="P:electron transport coupled proton transport"/>
    <property type="evidence" value="ECO:0007669"/>
    <property type="project" value="TreeGrafter"/>
</dbReference>
<dbReference type="Gene3D" id="1.20.5.2700">
    <property type="match status" value="1"/>
</dbReference>
<dbReference type="NCBIfam" id="NF005141">
    <property type="entry name" value="PRK06590.1"/>
    <property type="match status" value="1"/>
</dbReference>
<evidence type="ECO:0000256" key="6">
    <source>
        <dbReference type="SAM" id="MobiDB-lite"/>
    </source>
</evidence>
<dbReference type="GO" id="GO:0016020">
    <property type="term" value="C:membrane"/>
    <property type="evidence" value="ECO:0007669"/>
    <property type="project" value="UniProtKB-SubCell"/>
</dbReference>
<keyword evidence="11" id="KW-1185">Reference proteome</keyword>
<feature type="transmembrane region" description="Helical" evidence="7">
    <location>
        <begin position="241"/>
        <end position="259"/>
    </location>
</feature>
<feature type="compositionally biased region" description="Basic and acidic residues" evidence="6">
    <location>
        <begin position="509"/>
        <end position="525"/>
    </location>
</feature>
<evidence type="ECO:0000259" key="9">
    <source>
        <dbReference type="Pfam" id="PF00662"/>
    </source>
</evidence>
<keyword evidence="4 7" id="KW-0472">Membrane</keyword>
<evidence type="ECO:0000256" key="5">
    <source>
        <dbReference type="RuleBase" id="RU000320"/>
    </source>
</evidence>
<dbReference type="RefSeq" id="WP_182339626.1">
    <property type="nucleotide sequence ID" value="NZ_JACGXS010000005.1"/>
</dbReference>
<feature type="transmembrane region" description="Helical" evidence="7">
    <location>
        <begin position="90"/>
        <end position="110"/>
    </location>
</feature>
<dbReference type="GO" id="GO:0003954">
    <property type="term" value="F:NADH dehydrogenase activity"/>
    <property type="evidence" value="ECO:0007669"/>
    <property type="project" value="TreeGrafter"/>
</dbReference>
<keyword evidence="2 5" id="KW-0812">Transmembrane</keyword>
<dbReference type="GO" id="GO:0012505">
    <property type="term" value="C:endomembrane system"/>
    <property type="evidence" value="ECO:0007669"/>
    <property type="project" value="UniProtKB-SubCell"/>
</dbReference>
<comment type="caution">
    <text evidence="10">The sequence shown here is derived from an EMBL/GenBank/DDBJ whole genome shotgun (WGS) entry which is preliminary data.</text>
</comment>
<evidence type="ECO:0000256" key="7">
    <source>
        <dbReference type="SAM" id="Phobius"/>
    </source>
</evidence>
<proteinExistence type="predicted"/>
<dbReference type="NCBIfam" id="TIGR01974">
    <property type="entry name" value="NDH_I_L"/>
    <property type="match status" value="1"/>
</dbReference>
<dbReference type="InterPro" id="IPR001516">
    <property type="entry name" value="Proton_antipo_N"/>
</dbReference>
<feature type="transmembrane region" description="Helical" evidence="7">
    <location>
        <begin position="366"/>
        <end position="386"/>
    </location>
</feature>
<evidence type="ECO:0000256" key="4">
    <source>
        <dbReference type="ARBA" id="ARBA00023136"/>
    </source>
</evidence>
<feature type="transmembrane region" description="Helical" evidence="7">
    <location>
        <begin position="6"/>
        <end position="27"/>
    </location>
</feature>
<feature type="transmembrane region" description="Helical" evidence="7">
    <location>
        <begin position="338"/>
        <end position="360"/>
    </location>
</feature>
<reference evidence="10 11" key="1">
    <citation type="submission" date="2020-08" db="EMBL/GenBank/DDBJ databases">
        <title>Stenotrophomonas tumulicola JCM 30961.</title>
        <authorList>
            <person name="Deng Y."/>
        </authorList>
    </citation>
    <scope>NUCLEOTIDE SEQUENCE [LARGE SCALE GENOMIC DNA]</scope>
    <source>
        <strain evidence="10 11">JCM 30961</strain>
    </source>
</reference>
<organism evidence="10 11">
    <name type="scientific">Stenotrophomonas tumulicola</name>
    <dbReference type="NCBI Taxonomy" id="1685415"/>
    <lineage>
        <taxon>Bacteria</taxon>
        <taxon>Pseudomonadati</taxon>
        <taxon>Pseudomonadota</taxon>
        <taxon>Gammaproteobacteria</taxon>
        <taxon>Lysobacterales</taxon>
        <taxon>Lysobacteraceae</taxon>
        <taxon>Stenotrophomonas</taxon>
    </lineage>
</organism>
<gene>
    <name evidence="10" type="primary">nuoL</name>
    <name evidence="10" type="ORF">H4O11_11805</name>
</gene>
<keyword evidence="3 7" id="KW-1133">Transmembrane helix</keyword>
<feature type="transmembrane region" description="Helical" evidence="7">
    <location>
        <begin position="407"/>
        <end position="427"/>
    </location>
</feature>
<dbReference type="InterPro" id="IPR003945">
    <property type="entry name" value="NU5C-like"/>
</dbReference>
<dbReference type="Pfam" id="PF00662">
    <property type="entry name" value="Proton_antipo_N"/>
    <property type="match status" value="1"/>
</dbReference>
<protein>
    <submittedName>
        <fullName evidence="10">NADH-quinone oxidoreductase subunit L</fullName>
    </submittedName>
</protein>
<feature type="domain" description="NADH-Ubiquinone oxidoreductase (complex I) chain 5 N-terminal" evidence="9">
    <location>
        <begin position="74"/>
        <end position="123"/>
    </location>
</feature>
<dbReference type="Proteomes" id="UP000547058">
    <property type="component" value="Unassembled WGS sequence"/>
</dbReference>